<comment type="caution">
    <text evidence="1">The sequence shown here is derived from an EMBL/GenBank/DDBJ whole genome shotgun (WGS) entry which is preliminary data.</text>
</comment>
<proteinExistence type="predicted"/>
<dbReference type="AlphaFoldDB" id="A0AAD2GVQ9"/>
<reference evidence="1" key="1">
    <citation type="submission" date="2023-11" db="EMBL/GenBank/DDBJ databases">
        <authorList>
            <person name="De Vega J J."/>
            <person name="De Vega J J."/>
        </authorList>
    </citation>
    <scope>NUCLEOTIDE SEQUENCE</scope>
</reference>
<accession>A0AAD2GVQ9</accession>
<keyword evidence="2" id="KW-1185">Reference proteome</keyword>
<dbReference type="Proteomes" id="UP001295794">
    <property type="component" value="Unassembled WGS sequence"/>
</dbReference>
<evidence type="ECO:0000313" key="1">
    <source>
        <dbReference type="EMBL" id="CAK5264471.1"/>
    </source>
</evidence>
<dbReference type="EMBL" id="CAVNYO010000057">
    <property type="protein sequence ID" value="CAK5264471.1"/>
    <property type="molecule type" value="Genomic_DNA"/>
</dbReference>
<sequence>MMNCDAAVRGCQAPRVRGLHMHLRAGRSSGETVCGMRRMCVLGCFPLRPPCERLARYGVIGGGLLPVARDPSAGARMKHVPELALFSCTVYAGTPSAHGSFRDAEVWYWTGMGTYGSGESCTCHRGPSVQCFRWYPVAHCIRSRIQHNLHGRVPMNHRPGLDNGLLCIAPVR</sequence>
<organism evidence="1 2">
    <name type="scientific">Mycena citricolor</name>
    <dbReference type="NCBI Taxonomy" id="2018698"/>
    <lineage>
        <taxon>Eukaryota</taxon>
        <taxon>Fungi</taxon>
        <taxon>Dikarya</taxon>
        <taxon>Basidiomycota</taxon>
        <taxon>Agaricomycotina</taxon>
        <taxon>Agaricomycetes</taxon>
        <taxon>Agaricomycetidae</taxon>
        <taxon>Agaricales</taxon>
        <taxon>Marasmiineae</taxon>
        <taxon>Mycenaceae</taxon>
        <taxon>Mycena</taxon>
    </lineage>
</organism>
<evidence type="ECO:0000313" key="2">
    <source>
        <dbReference type="Proteomes" id="UP001295794"/>
    </source>
</evidence>
<protein>
    <submittedName>
        <fullName evidence="1">Uncharacterized protein</fullName>
    </submittedName>
</protein>
<gene>
    <name evidence="1" type="ORF">MYCIT1_LOCUS4670</name>
</gene>
<name>A0AAD2GVQ9_9AGAR</name>